<dbReference type="SUPFAM" id="SSF49478">
    <property type="entry name" value="Cna protein B-type domain"/>
    <property type="match status" value="2"/>
</dbReference>
<evidence type="ECO:0000256" key="1">
    <source>
        <dbReference type="ARBA" id="ARBA00022729"/>
    </source>
</evidence>
<dbReference type="InterPro" id="IPR022441">
    <property type="entry name" value="Para_beta_helix_rpt-2"/>
</dbReference>
<dbReference type="InterPro" id="IPR008969">
    <property type="entry name" value="CarboxyPept-like_regulatory"/>
</dbReference>
<evidence type="ECO:0000259" key="4">
    <source>
        <dbReference type="Pfam" id="PF13290"/>
    </source>
</evidence>
<dbReference type="InterPro" id="IPR059226">
    <property type="entry name" value="Choice_anch_Q_dom"/>
</dbReference>
<dbReference type="SUPFAM" id="SSF49452">
    <property type="entry name" value="Starch-binding domain-like"/>
    <property type="match status" value="4"/>
</dbReference>
<feature type="region of interest" description="Disordered" evidence="2">
    <location>
        <begin position="2185"/>
        <end position="2221"/>
    </location>
</feature>
<dbReference type="Pfam" id="PF13620">
    <property type="entry name" value="CarboxypepD_reg"/>
    <property type="match status" value="9"/>
</dbReference>
<keyword evidence="5" id="KW-0378">Hydrolase</keyword>
<dbReference type="InterPro" id="IPR011050">
    <property type="entry name" value="Pectin_lyase_fold/virulence"/>
</dbReference>
<keyword evidence="5" id="KW-0645">Protease</keyword>
<dbReference type="Proteomes" id="UP000636888">
    <property type="component" value="Unassembled WGS sequence"/>
</dbReference>
<dbReference type="EMBL" id="JAEMHM010000008">
    <property type="protein sequence ID" value="MBJ6725342.1"/>
    <property type="molecule type" value="Genomic_DNA"/>
</dbReference>
<dbReference type="InterPro" id="IPR012334">
    <property type="entry name" value="Pectin_lyas_fold"/>
</dbReference>
<dbReference type="InterPro" id="IPR051417">
    <property type="entry name" value="SDr/BOS_complex"/>
</dbReference>
<proteinExistence type="predicted"/>
<accession>A0A8J7IYQ7</accession>
<dbReference type="Pfam" id="PF13229">
    <property type="entry name" value="Beta_helix"/>
    <property type="match status" value="1"/>
</dbReference>
<dbReference type="Gene3D" id="2.60.120.260">
    <property type="entry name" value="Galactose-binding domain-like"/>
    <property type="match status" value="1"/>
</dbReference>
<feature type="domain" description="GH29D-like beta-sandwich" evidence="4">
    <location>
        <begin position="493"/>
        <end position="559"/>
    </location>
</feature>
<dbReference type="SUPFAM" id="SSF51126">
    <property type="entry name" value="Pectin lyase-like"/>
    <property type="match status" value="2"/>
</dbReference>
<dbReference type="InterPro" id="IPR059177">
    <property type="entry name" value="GH29D-like_dom"/>
</dbReference>
<dbReference type="InterPro" id="IPR006626">
    <property type="entry name" value="PbH1"/>
</dbReference>
<dbReference type="SUPFAM" id="SSF49464">
    <property type="entry name" value="Carboxypeptidase regulatory domain-like"/>
    <property type="match status" value="4"/>
</dbReference>
<evidence type="ECO:0000259" key="3">
    <source>
        <dbReference type="Pfam" id="PF13229"/>
    </source>
</evidence>
<dbReference type="RefSeq" id="WP_199384225.1">
    <property type="nucleotide sequence ID" value="NZ_JAEMHM010000008.1"/>
</dbReference>
<evidence type="ECO:0000256" key="2">
    <source>
        <dbReference type="SAM" id="MobiDB-lite"/>
    </source>
</evidence>
<organism evidence="5 6">
    <name type="scientific">Geomesophilobacter sediminis</name>
    <dbReference type="NCBI Taxonomy" id="2798584"/>
    <lineage>
        <taxon>Bacteria</taxon>
        <taxon>Pseudomonadati</taxon>
        <taxon>Thermodesulfobacteriota</taxon>
        <taxon>Desulfuromonadia</taxon>
        <taxon>Geobacterales</taxon>
        <taxon>Geobacteraceae</taxon>
        <taxon>Geomesophilobacter</taxon>
    </lineage>
</organism>
<feature type="domain" description="Right handed beta helix" evidence="3">
    <location>
        <begin position="818"/>
        <end position="991"/>
    </location>
</feature>
<comment type="caution">
    <text evidence="5">The sequence shown here is derived from an EMBL/GenBank/DDBJ whole genome shotgun (WGS) entry which is preliminary data.</text>
</comment>
<dbReference type="NCBIfam" id="TIGR03804">
    <property type="entry name" value="para_beta_helix"/>
    <property type="match status" value="1"/>
</dbReference>
<keyword evidence="6" id="KW-1185">Reference proteome</keyword>
<feature type="compositionally biased region" description="Low complexity" evidence="2">
    <location>
        <begin position="2207"/>
        <end position="2216"/>
    </location>
</feature>
<dbReference type="InterPro" id="IPR013784">
    <property type="entry name" value="Carb-bd-like_fold"/>
</dbReference>
<name>A0A8J7IYQ7_9BACT</name>
<reference evidence="5" key="1">
    <citation type="submission" date="2020-12" db="EMBL/GenBank/DDBJ databases">
        <title>Geomonas sp. Red875, isolated from river sediment.</title>
        <authorList>
            <person name="Xu Z."/>
            <person name="Zhang Z."/>
            <person name="Masuda Y."/>
            <person name="Itoh H."/>
            <person name="Senoo K."/>
        </authorList>
    </citation>
    <scope>NUCLEOTIDE SEQUENCE</scope>
    <source>
        <strain evidence="5">Red875</strain>
    </source>
</reference>
<evidence type="ECO:0000313" key="6">
    <source>
        <dbReference type="Proteomes" id="UP000636888"/>
    </source>
</evidence>
<dbReference type="Gene3D" id="2.160.20.10">
    <property type="entry name" value="Single-stranded right-handed beta-helix, Pectin lyase-like"/>
    <property type="match status" value="2"/>
</dbReference>
<evidence type="ECO:0000313" key="5">
    <source>
        <dbReference type="EMBL" id="MBJ6725342.1"/>
    </source>
</evidence>
<keyword evidence="1" id="KW-0732">Signal</keyword>
<dbReference type="Gene3D" id="2.60.40.1120">
    <property type="entry name" value="Carboxypeptidase-like, regulatory domain"/>
    <property type="match status" value="10"/>
</dbReference>
<dbReference type="GO" id="GO:0030246">
    <property type="term" value="F:carbohydrate binding"/>
    <property type="evidence" value="ECO:0007669"/>
    <property type="project" value="InterPro"/>
</dbReference>
<dbReference type="PANTHER" id="PTHR23303:SF15">
    <property type="entry name" value="COLOSSIN-A"/>
    <property type="match status" value="1"/>
</dbReference>
<dbReference type="GO" id="GO:0004180">
    <property type="term" value="F:carboxypeptidase activity"/>
    <property type="evidence" value="ECO:0007669"/>
    <property type="project" value="UniProtKB-KW"/>
</dbReference>
<dbReference type="InterPro" id="IPR039448">
    <property type="entry name" value="Beta_helix"/>
</dbReference>
<sequence length="2613" mass="262264">MNSSTTTFLQNLVVNNQAPSHGGLTTGYGPTVFINNTIANNDSTGGAYSDNAAVSLGGGTFVNNVLLGVPGKSAVVCSASSLGNFSHNLVYAPSGTAYATGCPDQTGIKGNLAGDPLLNNVTQGLAALRAGSPAIDAGDGTVASIPATDLGGGTRVVDGNGDGTATIDIGAYEFDPAYPVAQLAGVPTAFLTSNSLTLTVSGTGVVSYRYALDGGAFSGDTAVATPITLTGLSNGRHFIVVLGKNGSGLEQKAETATAAGWVVNTETSDLTFTSGGDVSWFVQPDVTRDGIAWQSGAVTSGQSSWLETTVTGPGALRFWWRIDSGYYDGSLSLTIDGTITTTWSNTTFNNTTGWRPQSVLVPAGSHTLRWTFTPQSYTVPWESAFLDQVSFQAGANPDVSAPTTTAAPGAGMYSTPQSVALSCSDGAGAGCAATLYCLGSGCTPTIPYTTPLSIASDTYLSFSSSDTAGNYEQVNTGHYTFDHTPPSTSSSLGGGTYSGERDVALYCGDSGLGCATTYYCTGSGCTPTTTYSTAIPITASTDLRYYSVDRGGNAEAVKTLSFTIIPDVTPPVTTTGSSSGTYQSLSVSLWCSDGSGSGCAHTYYCLGTGCTPTNLYTSYVNISRSNDLRFYSVDKSGNAEAVQTVSYVIDADPPTTTPSVASGIFTAPQTVTLSCSDGGGTGCSATYYCLGKGCTPHTAYSGPIAISESTYLTYYSSDRVGNWERDKTERYTIRSGPPATINVPAGQATIQGAIDAAQDGDTIVVAPGTYRENIDFKGKAISVTSSDGAAATIIDGGHAGSVVSFVSGEMRTSVLDGFTLRNGTSSNNLGYGGGVYVAQSAPAILNNRITGNTAYAGAGVGIYQGSPLLQGNLITNNSMGSSSYYYGGGGILLDGGADARIIGNTISNNTVSYGSGGGILVSDSFGATIRNNTVRNNSCGQNGGGVAIEDSDNVSVLQNVVAGNRAVAGGGVYLLQEFQVGAQLTLEGNTIALNEAPSGAGILASGPNDGTLIANTIVTSQNDQTPVQCEQGWYSDALPPAFQDNLVYALGGATFGGTCSGQNGVNGNLSADPLLNGPSFGYFSLTAGSPAIDAGDASVAGVPDFDLAGAPRLIAGTAGTAGGAARLDIGAYEFDPGEPRAVLSGAPTSAVRENSATITVAGDGIVSYRYAVDGGGFGPDAIPVATPITLTGLSGGAHVVAVIGKTSDREQRSASATVAGWTIDSLPPTTTATPGSGTNYSTAQSVTLACSDDPGGSGCVGTFYCLGGGCTPNLPYTAPIALSGDIGLKYYSVDAFGNQEAVKTASYSFVGSISGRVTDSATGSGISGVWVQLVNANTGSPAQSAPTDATGAYLLSGVRSGSYKVSFRANGYLNQWYNGRSDSSTATPVVITAPAAVTGIDAALNIAGRISGTVTSADTGAAIYGIYVTAHDAVTGAWGGSATTDGSGNYTMSGMATGRYKVRFWADYGYLGQWYGNKPDSASATEIVVSAGSTASGVNAALQKGGSVSGTITAGTGGAITSATVTVYDADSGSYVTSTGTDSSGRYSISGLSGRFKIEAFASGYLAQWYGGTSQAAASVVAVVPGGAVTGIDVALARGGSITGKITDRATGAGIPYASATAYDASTGQYVGSAGAGADGTYTIPGLASGSYQVSYSASGYIGQWSGGAGNQTSAATVAVTAPNTTSGVNAALLVGASITGTVTDKGTGTGLAWISVIAVDVATSNWGRSTYTDSSGNYTISGLPNGNYRIRFSGTDYTAQWYNAKAGYGTADVVAAAAGVPVSGIDAALEKGGAVSGTVTDAATGLPISGVSVQLMTASGSSVGYGWTDSFGRYRVSGVVSGSYRISFDRSGYLQFSTSVAVTAPAETTLDATLAGGGAISGTVTDRSTGVGLLAHVFSVDTRTGNSTGAVDTAADGSFTIAGLASGNYRLQVISTNNYLGGVFDGVGVGGGCPATIAVSAPATTSGVDVRLGQGGNISGRVIDGVTLRGIGNASVYVASTSQSLYGLGGFTAADGTYFITGVPSGEYFVSANQNGYLPGPQVRVTVAAATTATAADLSLQPGGGVTTGNGTISGHVTDSRTGEPVPGVVVEARNAGSGSSVRYSYSDSYGAFSIGGLPSGSYQLYYYLPGSYPGPTIDGTTTSTTTSTTGGTGYLGSSSATLGSVSTVGNVSLVSAAQQRASSGLANGVPATSPKRLTASPDMPTTTATSSAGTLAPIGPVTVTSPQETSGVDFTVDTLGAITGTVTDPSGAVIPYVTVLVYDSTTGAIVGTTQTESDGTYFRFGLPTGSYRVKFETDYPNLTVGGYQTRWYATAGSVGASDVGVVAGQVNSGIDAQMVPGGAITGAVSLPASLCTEWTTVSVTAYDADDKVVAQTFVTPQNAEQFTLWGLAAGSYKLFFAPPNPGLLRQWYRNANDAETATAVAVTPGASADGNDVTLVAGGATISGTVTGDTGCSLTIGNVRLFDWYSGGLVAEAAPLFGGHYQISGVPDGNYRLRFTVNGVDHWYKSSAETGTATRITVSGGTDVSGIDRTEACGPDGTLGDTGVPTLLDAIKVLRIAVGLDAATPEALVHCDVAPVVGGVAAPDGKIDITDALLILQKAARQTVLLP</sequence>
<gene>
    <name evidence="5" type="ORF">JFN93_11530</name>
</gene>
<keyword evidence="5" id="KW-0121">Carboxypeptidase</keyword>
<dbReference type="SMART" id="SM00710">
    <property type="entry name" value="PbH1"/>
    <property type="match status" value="8"/>
</dbReference>
<dbReference type="Pfam" id="PF13290">
    <property type="entry name" value="CHB_HEX_C_1"/>
    <property type="match status" value="1"/>
</dbReference>
<protein>
    <submittedName>
        <fullName evidence="5">Carboxypeptidase regulatory-like domain-containing protein</fullName>
    </submittedName>
</protein>
<dbReference type="NCBIfam" id="NF041518">
    <property type="entry name" value="choice_anch_Q"/>
    <property type="match status" value="2"/>
</dbReference>
<dbReference type="PANTHER" id="PTHR23303">
    <property type="entry name" value="CARBOXYPEPTIDASE REGULATORY REGION-CONTAINING"/>
    <property type="match status" value="1"/>
</dbReference>